<proteinExistence type="inferred from homology"/>
<dbReference type="InterPro" id="IPR001714">
    <property type="entry name" value="Pept_M24_MAP"/>
</dbReference>
<dbReference type="SUPFAM" id="SSF55920">
    <property type="entry name" value="Creatinase/aminopeptidase"/>
    <property type="match status" value="1"/>
</dbReference>
<dbReference type="AlphaFoldDB" id="A0A443RYN1"/>
<feature type="non-terminal residue" evidence="5">
    <location>
        <position position="234"/>
    </location>
</feature>
<dbReference type="Pfam" id="PF15801">
    <property type="entry name" value="zf-C6H2"/>
    <property type="match status" value="1"/>
</dbReference>
<keyword evidence="5" id="KW-0378">Hydrolase</keyword>
<reference evidence="5 6" key="1">
    <citation type="journal article" date="2018" name="Gigascience">
        <title>Genomes of trombidid mites reveal novel predicted allergens and laterally-transferred genes associated with secondary metabolism.</title>
        <authorList>
            <person name="Dong X."/>
            <person name="Chaisiri K."/>
            <person name="Xia D."/>
            <person name="Armstrong S.D."/>
            <person name="Fang Y."/>
            <person name="Donnelly M.J."/>
            <person name="Kadowaki T."/>
            <person name="McGarry J.W."/>
            <person name="Darby A.C."/>
            <person name="Makepeace B.L."/>
        </authorList>
    </citation>
    <scope>NUCLEOTIDE SEQUENCE [LARGE SCALE GENOMIC DNA]</scope>
    <source>
        <strain evidence="5">UoL-UT</strain>
    </source>
</reference>
<keyword evidence="5" id="KW-0645">Protease</keyword>
<keyword evidence="5" id="KW-0031">Aminopeptidase</keyword>
<keyword evidence="1 3" id="KW-0863">Zinc-finger</keyword>
<evidence type="ECO:0000313" key="5">
    <source>
        <dbReference type="EMBL" id="RWS20295.1"/>
    </source>
</evidence>
<dbReference type="PANTHER" id="PTHR43330">
    <property type="entry name" value="METHIONINE AMINOPEPTIDASE"/>
    <property type="match status" value="1"/>
</dbReference>
<dbReference type="STRING" id="299467.A0A443RYN1"/>
<dbReference type="InterPro" id="IPR031615">
    <property type="entry name" value="Zfn-C6H2"/>
</dbReference>
<dbReference type="EMBL" id="NCKV01018501">
    <property type="protein sequence ID" value="RWS20295.1"/>
    <property type="molecule type" value="Genomic_DNA"/>
</dbReference>
<dbReference type="OrthoDB" id="3209743at2759"/>
<dbReference type="PANTHER" id="PTHR43330:SF7">
    <property type="entry name" value="METHIONINE AMINOPEPTIDASE 1"/>
    <property type="match status" value="1"/>
</dbReference>
<evidence type="ECO:0000259" key="4">
    <source>
        <dbReference type="PROSITE" id="PS52013"/>
    </source>
</evidence>
<keyword evidence="6" id="KW-1185">Reference proteome</keyword>
<organism evidence="5 6">
    <name type="scientific">Leptotrombidium deliense</name>
    <dbReference type="NCBI Taxonomy" id="299467"/>
    <lineage>
        <taxon>Eukaryota</taxon>
        <taxon>Metazoa</taxon>
        <taxon>Ecdysozoa</taxon>
        <taxon>Arthropoda</taxon>
        <taxon>Chelicerata</taxon>
        <taxon>Arachnida</taxon>
        <taxon>Acari</taxon>
        <taxon>Acariformes</taxon>
        <taxon>Trombidiformes</taxon>
        <taxon>Prostigmata</taxon>
        <taxon>Anystina</taxon>
        <taxon>Parasitengona</taxon>
        <taxon>Trombiculoidea</taxon>
        <taxon>Trombiculidae</taxon>
        <taxon>Leptotrombidium</taxon>
    </lineage>
</organism>
<dbReference type="GO" id="GO:0008270">
    <property type="term" value="F:zinc ion binding"/>
    <property type="evidence" value="ECO:0007669"/>
    <property type="project" value="UniProtKB-KW"/>
</dbReference>
<keyword evidence="1 3" id="KW-0479">Metal-binding</keyword>
<dbReference type="GO" id="GO:0070006">
    <property type="term" value="F:metalloaminopeptidase activity"/>
    <property type="evidence" value="ECO:0007669"/>
    <property type="project" value="TreeGrafter"/>
</dbReference>
<dbReference type="Gene3D" id="6.10.140.2220">
    <property type="match status" value="1"/>
</dbReference>
<feature type="domain" description="C6H2-type" evidence="4">
    <location>
        <begin position="6"/>
        <end position="60"/>
    </location>
</feature>
<name>A0A443RYN1_9ACAR</name>
<gene>
    <name evidence="5" type="ORF">B4U80_00408</name>
</gene>
<accession>A0A443RYN1</accession>
<evidence type="ECO:0000256" key="3">
    <source>
        <dbReference type="PROSITE-ProRule" id="PRU01357"/>
    </source>
</evidence>
<sequence>MSVESNEICSTVGCNKSGASLRCPQCLKQGITNVFFCSQQCFKSNWKEHRIIHKKEAEVYDPWPFYSFSGPLRPYPITERRLVPANIERPDYATHVEGISVSEEKAKGCNIIKVLDEEEIEGVRVAGRLGREVMDAVAKAVDVGVTTDELDRIVHEESIEKDCYPSPLNYYQFPKSCCTSVNEVICHGIPDTRPLKNGDLVNVDITVYHRGFHGDLNETFFVGTVDKAAKKLTT</sequence>
<evidence type="ECO:0000256" key="1">
    <source>
        <dbReference type="ARBA" id="ARBA00022771"/>
    </source>
</evidence>
<dbReference type="InterPro" id="IPR000994">
    <property type="entry name" value="Pept_M24"/>
</dbReference>
<dbReference type="Pfam" id="PF00557">
    <property type="entry name" value="Peptidase_M24"/>
    <property type="match status" value="1"/>
</dbReference>
<protein>
    <submittedName>
        <fullName evidence="5">Methionine aminopeptidase 1-like protein</fullName>
    </submittedName>
</protein>
<dbReference type="VEuPathDB" id="VectorBase:LDEU011745"/>
<dbReference type="GO" id="GO:0005829">
    <property type="term" value="C:cytosol"/>
    <property type="evidence" value="ECO:0007669"/>
    <property type="project" value="TreeGrafter"/>
</dbReference>
<keyword evidence="2" id="KW-0862">Zinc</keyword>
<evidence type="ECO:0000313" key="6">
    <source>
        <dbReference type="Proteomes" id="UP000288716"/>
    </source>
</evidence>
<dbReference type="InterPro" id="IPR036005">
    <property type="entry name" value="Creatinase/aminopeptidase-like"/>
</dbReference>
<comment type="similarity">
    <text evidence="3">Belongs to the peptidase M24A family. Methionine aminopeptidase type 1 subfamily.</text>
</comment>
<dbReference type="Proteomes" id="UP000288716">
    <property type="component" value="Unassembled WGS sequence"/>
</dbReference>
<dbReference type="Gene3D" id="3.90.230.10">
    <property type="entry name" value="Creatinase/methionine aminopeptidase superfamily"/>
    <property type="match status" value="1"/>
</dbReference>
<dbReference type="PRINTS" id="PR00599">
    <property type="entry name" value="MAPEPTIDASE"/>
</dbReference>
<dbReference type="PROSITE" id="PS52013">
    <property type="entry name" value="ZF_C6H2"/>
    <property type="match status" value="1"/>
</dbReference>
<evidence type="ECO:0000256" key="2">
    <source>
        <dbReference type="ARBA" id="ARBA00022833"/>
    </source>
</evidence>
<comment type="caution">
    <text evidence="5">The sequence shown here is derived from an EMBL/GenBank/DDBJ whole genome shotgun (WGS) entry which is preliminary data.</text>
</comment>